<dbReference type="OrthoDB" id="6336904at2759"/>
<evidence type="ECO:0000256" key="1">
    <source>
        <dbReference type="SAM" id="Phobius"/>
    </source>
</evidence>
<evidence type="ECO:0000313" key="2">
    <source>
        <dbReference type="EMBL" id="EFX71620.1"/>
    </source>
</evidence>
<evidence type="ECO:0000313" key="3">
    <source>
        <dbReference type="Proteomes" id="UP000000305"/>
    </source>
</evidence>
<keyword evidence="1" id="KW-1133">Transmembrane helix</keyword>
<dbReference type="InParanoid" id="E9H9H7"/>
<organism evidence="2 3">
    <name type="scientific">Daphnia pulex</name>
    <name type="common">Water flea</name>
    <dbReference type="NCBI Taxonomy" id="6669"/>
    <lineage>
        <taxon>Eukaryota</taxon>
        <taxon>Metazoa</taxon>
        <taxon>Ecdysozoa</taxon>
        <taxon>Arthropoda</taxon>
        <taxon>Crustacea</taxon>
        <taxon>Branchiopoda</taxon>
        <taxon>Diplostraca</taxon>
        <taxon>Cladocera</taxon>
        <taxon>Anomopoda</taxon>
        <taxon>Daphniidae</taxon>
        <taxon>Daphnia</taxon>
    </lineage>
</organism>
<reference evidence="2 3" key="1">
    <citation type="journal article" date="2011" name="Science">
        <title>The ecoresponsive genome of Daphnia pulex.</title>
        <authorList>
            <person name="Colbourne J.K."/>
            <person name="Pfrender M.E."/>
            <person name="Gilbert D."/>
            <person name="Thomas W.K."/>
            <person name="Tucker A."/>
            <person name="Oakley T.H."/>
            <person name="Tokishita S."/>
            <person name="Aerts A."/>
            <person name="Arnold G.J."/>
            <person name="Basu M.K."/>
            <person name="Bauer D.J."/>
            <person name="Caceres C.E."/>
            <person name="Carmel L."/>
            <person name="Casola C."/>
            <person name="Choi J.H."/>
            <person name="Detter J.C."/>
            <person name="Dong Q."/>
            <person name="Dusheyko S."/>
            <person name="Eads B.D."/>
            <person name="Frohlich T."/>
            <person name="Geiler-Samerotte K.A."/>
            <person name="Gerlach D."/>
            <person name="Hatcher P."/>
            <person name="Jogdeo S."/>
            <person name="Krijgsveld J."/>
            <person name="Kriventseva E.V."/>
            <person name="Kultz D."/>
            <person name="Laforsch C."/>
            <person name="Lindquist E."/>
            <person name="Lopez J."/>
            <person name="Manak J.R."/>
            <person name="Muller J."/>
            <person name="Pangilinan J."/>
            <person name="Patwardhan R.P."/>
            <person name="Pitluck S."/>
            <person name="Pritham E.J."/>
            <person name="Rechtsteiner A."/>
            <person name="Rho M."/>
            <person name="Rogozin I.B."/>
            <person name="Sakarya O."/>
            <person name="Salamov A."/>
            <person name="Schaack S."/>
            <person name="Shapiro H."/>
            <person name="Shiga Y."/>
            <person name="Skalitzky C."/>
            <person name="Smith Z."/>
            <person name="Souvorov A."/>
            <person name="Sung W."/>
            <person name="Tang Z."/>
            <person name="Tsuchiya D."/>
            <person name="Tu H."/>
            <person name="Vos H."/>
            <person name="Wang M."/>
            <person name="Wolf Y.I."/>
            <person name="Yamagata H."/>
            <person name="Yamada T."/>
            <person name="Ye Y."/>
            <person name="Shaw J.R."/>
            <person name="Andrews J."/>
            <person name="Crease T.J."/>
            <person name="Tang H."/>
            <person name="Lucas S.M."/>
            <person name="Robertson H.M."/>
            <person name="Bork P."/>
            <person name="Koonin E.V."/>
            <person name="Zdobnov E.M."/>
            <person name="Grigoriev I.V."/>
            <person name="Lynch M."/>
            <person name="Boore J.L."/>
        </authorList>
    </citation>
    <scope>NUCLEOTIDE SEQUENCE [LARGE SCALE GENOMIC DNA]</scope>
</reference>
<dbReference type="HOGENOM" id="CLU_572748_0_0_1"/>
<dbReference type="InterPro" id="IPR016186">
    <property type="entry name" value="C-type_lectin-like/link_sf"/>
</dbReference>
<proteinExistence type="predicted"/>
<feature type="transmembrane region" description="Helical" evidence="1">
    <location>
        <begin position="36"/>
        <end position="58"/>
    </location>
</feature>
<protein>
    <recommendedName>
        <fullName evidence="4">C-type lectin domain-containing protein</fullName>
    </recommendedName>
</protein>
<dbReference type="AlphaFoldDB" id="E9H9H7"/>
<keyword evidence="1" id="KW-0812">Transmembrane</keyword>
<gene>
    <name evidence="2" type="ORF">DAPPUDRAFT_111544</name>
</gene>
<keyword evidence="3" id="KW-1185">Reference proteome</keyword>
<dbReference type="Proteomes" id="UP000000305">
    <property type="component" value="Unassembled WGS sequence"/>
</dbReference>
<name>E9H9H7_DAPPU</name>
<keyword evidence="1" id="KW-0472">Membrane</keyword>
<dbReference type="Gene3D" id="3.10.100.10">
    <property type="entry name" value="Mannose-Binding Protein A, subunit A"/>
    <property type="match status" value="1"/>
</dbReference>
<dbReference type="SUPFAM" id="SSF56436">
    <property type="entry name" value="C-type lectin-like"/>
    <property type="match status" value="1"/>
</dbReference>
<dbReference type="InterPro" id="IPR016187">
    <property type="entry name" value="CTDL_fold"/>
</dbReference>
<sequence>MADGNDTPRLRKDLVYQDGVYHRSNPRNPPEWNRSIAVGVLCSVLILIALIVLGVYFFNPSTVKKIISGQSILAPTCTEEPAMGYNNFCAQDTFISPDHKYVFHPGRLSFTKAQRVCAALPGGGGNLTTVLSEQQEKRFDRRIENLHQILFVNDDTLLSGFRKQIWTGGYIDLELDGINRMRWIDEAGLSEWHQNFCEPKQAMQILKVSLDELRKYGAITNSLVYVVKDYRPTKNGCWQLYSSLFYETEHLEFSFVCQVAAAGLPFNLKHNFLGDFLPDEKNHLFANEYAAFSGRGSYLMARETCQHLASGAQMLAPKTSALDTEINNGVERHSNEIFGEDNGDPQRRKLIWTGGYFNLTSKDPTKLRWADDPSTLLDIAEPSTWSFFGSSSANQVKEYENFCGTPEYYQGLIKKALNEDRGAEKGCVRERLFLIVKDFREDQSGQGCWEVYDSDYLSRHDYKLFLVCKLPYPVEKT</sequence>
<dbReference type="KEGG" id="dpx:DAPPUDRAFT_111544"/>
<dbReference type="EMBL" id="GL732608">
    <property type="protein sequence ID" value="EFX71620.1"/>
    <property type="molecule type" value="Genomic_DNA"/>
</dbReference>
<accession>E9H9H7</accession>
<evidence type="ECO:0008006" key="4">
    <source>
        <dbReference type="Google" id="ProtNLM"/>
    </source>
</evidence>